<feature type="domain" description="Ketoreductase" evidence="3">
    <location>
        <begin position="9"/>
        <end position="188"/>
    </location>
</feature>
<organism evidence="4 5">
    <name type="scientific">Qipengyuania spongiae</name>
    <dbReference type="NCBI Taxonomy" id="2909673"/>
    <lineage>
        <taxon>Bacteria</taxon>
        <taxon>Pseudomonadati</taxon>
        <taxon>Pseudomonadota</taxon>
        <taxon>Alphaproteobacteria</taxon>
        <taxon>Sphingomonadales</taxon>
        <taxon>Erythrobacteraceae</taxon>
        <taxon>Qipengyuania</taxon>
    </lineage>
</organism>
<protein>
    <submittedName>
        <fullName evidence="4">SDR family oxidoreductase</fullName>
    </submittedName>
</protein>
<reference evidence="4" key="1">
    <citation type="submission" date="2022-02" db="EMBL/GenBank/DDBJ databases">
        <title>Qipengyuania spongiae sp. nov., isolated from marine sponge.</title>
        <authorList>
            <person name="Li Z."/>
            <person name="Zhang M."/>
        </authorList>
    </citation>
    <scope>NUCLEOTIDE SEQUENCE</scope>
    <source>
        <strain evidence="4">PHS-Z21</strain>
    </source>
</reference>
<comment type="similarity">
    <text evidence="1">Belongs to the short-chain dehydrogenases/reductases (SDR) family.</text>
</comment>
<dbReference type="InterPro" id="IPR036291">
    <property type="entry name" value="NAD(P)-bd_dom_sf"/>
</dbReference>
<dbReference type="Proteomes" id="UP001065265">
    <property type="component" value="Chromosome"/>
</dbReference>
<evidence type="ECO:0000259" key="3">
    <source>
        <dbReference type="SMART" id="SM00822"/>
    </source>
</evidence>
<dbReference type="InterPro" id="IPR020904">
    <property type="entry name" value="Sc_DH/Rdtase_CS"/>
</dbReference>
<dbReference type="PRINTS" id="PR00081">
    <property type="entry name" value="GDHRDH"/>
</dbReference>
<dbReference type="CDD" id="cd05233">
    <property type="entry name" value="SDR_c"/>
    <property type="match status" value="1"/>
</dbReference>
<keyword evidence="2" id="KW-0560">Oxidoreductase</keyword>
<evidence type="ECO:0000313" key="4">
    <source>
        <dbReference type="EMBL" id="UVI38344.1"/>
    </source>
</evidence>
<gene>
    <name evidence="4" type="ORF">L1F33_08715</name>
</gene>
<dbReference type="Gene3D" id="3.40.50.720">
    <property type="entry name" value="NAD(P)-binding Rossmann-like Domain"/>
    <property type="match status" value="1"/>
</dbReference>
<keyword evidence="5" id="KW-1185">Reference proteome</keyword>
<dbReference type="InterPro" id="IPR057326">
    <property type="entry name" value="KR_dom"/>
</dbReference>
<dbReference type="RefSeq" id="WP_265557508.1">
    <property type="nucleotide sequence ID" value="NZ_CP092471.1"/>
</dbReference>
<dbReference type="InterPro" id="IPR002347">
    <property type="entry name" value="SDR_fam"/>
</dbReference>
<sequence length="253" mass="25567">MHILDFTDRKALITGAASGIGAAGARLLANGGAATLILTDRDADALDAFDPGCSVVRIAGDVADPGHWDEVAPHLDGLDHAIVNAGIAAGGAIGETGFAEWRRVLGTNLDGAFLTLSTALPLMREGGSVVLTASVSGIKAEPGTAAYGCSKAGLIHLARVAAKEAAPRRIRVNAIAPGGVDTPIWDQTPFFRDLVAEHGGARTAALDAMAAMATPLGRYASADEIAAQVGFLLSDMAATITGAVLVSDGGYSL</sequence>
<proteinExistence type="inferred from homology"/>
<dbReference type="EMBL" id="CP092471">
    <property type="protein sequence ID" value="UVI38344.1"/>
    <property type="molecule type" value="Genomic_DNA"/>
</dbReference>
<dbReference type="PANTHER" id="PTHR42760:SF133">
    <property type="entry name" value="3-OXOACYL-[ACYL-CARRIER-PROTEIN] REDUCTASE"/>
    <property type="match status" value="1"/>
</dbReference>
<dbReference type="SUPFAM" id="SSF51735">
    <property type="entry name" value="NAD(P)-binding Rossmann-fold domains"/>
    <property type="match status" value="1"/>
</dbReference>
<evidence type="ECO:0000256" key="1">
    <source>
        <dbReference type="ARBA" id="ARBA00006484"/>
    </source>
</evidence>
<dbReference type="PROSITE" id="PS00061">
    <property type="entry name" value="ADH_SHORT"/>
    <property type="match status" value="1"/>
</dbReference>
<name>A0ABY5T086_9SPHN</name>
<dbReference type="SMART" id="SM00822">
    <property type="entry name" value="PKS_KR"/>
    <property type="match status" value="1"/>
</dbReference>
<dbReference type="PANTHER" id="PTHR42760">
    <property type="entry name" value="SHORT-CHAIN DEHYDROGENASES/REDUCTASES FAMILY MEMBER"/>
    <property type="match status" value="1"/>
</dbReference>
<accession>A0ABY5T086</accession>
<evidence type="ECO:0000313" key="5">
    <source>
        <dbReference type="Proteomes" id="UP001065265"/>
    </source>
</evidence>
<evidence type="ECO:0000256" key="2">
    <source>
        <dbReference type="ARBA" id="ARBA00023002"/>
    </source>
</evidence>
<dbReference type="Pfam" id="PF13561">
    <property type="entry name" value="adh_short_C2"/>
    <property type="match status" value="1"/>
</dbReference>